<feature type="region of interest" description="Disordered" evidence="1">
    <location>
        <begin position="1"/>
        <end position="21"/>
    </location>
</feature>
<evidence type="ECO:0000313" key="2">
    <source>
        <dbReference type="EMBL" id="KAK3911147.1"/>
    </source>
</evidence>
<organism evidence="2 3">
    <name type="scientific">Frankliniella fusca</name>
    <dbReference type="NCBI Taxonomy" id="407009"/>
    <lineage>
        <taxon>Eukaryota</taxon>
        <taxon>Metazoa</taxon>
        <taxon>Ecdysozoa</taxon>
        <taxon>Arthropoda</taxon>
        <taxon>Hexapoda</taxon>
        <taxon>Insecta</taxon>
        <taxon>Pterygota</taxon>
        <taxon>Neoptera</taxon>
        <taxon>Paraneoptera</taxon>
        <taxon>Thysanoptera</taxon>
        <taxon>Terebrantia</taxon>
        <taxon>Thripoidea</taxon>
        <taxon>Thripidae</taxon>
        <taxon>Frankliniella</taxon>
    </lineage>
</organism>
<protein>
    <submittedName>
        <fullName evidence="2">Elongation factor Ts 1, mitochondrial</fullName>
    </submittedName>
</protein>
<name>A0AAE1GY32_9NEOP</name>
<keyword evidence="2" id="KW-0251">Elongation factor</keyword>
<keyword evidence="3" id="KW-1185">Reference proteome</keyword>
<dbReference type="GO" id="GO:0003746">
    <property type="term" value="F:translation elongation factor activity"/>
    <property type="evidence" value="ECO:0007669"/>
    <property type="project" value="UniProtKB-KW"/>
</dbReference>
<evidence type="ECO:0000256" key="1">
    <source>
        <dbReference type="SAM" id="MobiDB-lite"/>
    </source>
</evidence>
<dbReference type="EMBL" id="JAHWGI010000238">
    <property type="protein sequence ID" value="KAK3911147.1"/>
    <property type="molecule type" value="Genomic_DNA"/>
</dbReference>
<reference evidence="2" key="1">
    <citation type="submission" date="2021-07" db="EMBL/GenBank/DDBJ databases">
        <authorList>
            <person name="Catto M.A."/>
            <person name="Jacobson A."/>
            <person name="Kennedy G."/>
            <person name="Labadie P."/>
            <person name="Hunt B.G."/>
            <person name="Srinivasan R."/>
        </authorList>
    </citation>
    <scope>NUCLEOTIDE SEQUENCE</scope>
    <source>
        <strain evidence="2">PL_HMW_Pooled</strain>
        <tissue evidence="2">Head</tissue>
    </source>
</reference>
<evidence type="ECO:0000313" key="3">
    <source>
        <dbReference type="Proteomes" id="UP001219518"/>
    </source>
</evidence>
<accession>A0AAE1GY32</accession>
<dbReference type="Proteomes" id="UP001219518">
    <property type="component" value="Unassembled WGS sequence"/>
</dbReference>
<comment type="caution">
    <text evidence="2">The sequence shown here is derived from an EMBL/GenBank/DDBJ whole genome shotgun (WGS) entry which is preliminary data.</text>
</comment>
<sequence>MVTALRPGARPEGTAPRPGDVRLGVIVGRDGCSFLATGRYQKFPCALFTIPQPTANRIIRETCEALWDELREEVIPPMMEESMARTMDGFLERWDFPNMVGALDGKHVNMQS</sequence>
<reference evidence="2" key="2">
    <citation type="journal article" date="2023" name="BMC Genomics">
        <title>Pest status, molecular evolution, and epigenetic factors derived from the genome assembly of Frankliniella fusca, a thysanopteran phytovirus vector.</title>
        <authorList>
            <person name="Catto M.A."/>
            <person name="Labadie P.E."/>
            <person name="Jacobson A.L."/>
            <person name="Kennedy G.G."/>
            <person name="Srinivasan R."/>
            <person name="Hunt B.G."/>
        </authorList>
    </citation>
    <scope>NUCLEOTIDE SEQUENCE</scope>
    <source>
        <strain evidence="2">PL_HMW_Pooled</strain>
    </source>
</reference>
<proteinExistence type="predicted"/>
<dbReference type="AlphaFoldDB" id="A0AAE1GY32"/>
<gene>
    <name evidence="2" type="ORF">KUF71_020849</name>
</gene>
<keyword evidence="2" id="KW-0648">Protein biosynthesis</keyword>